<proteinExistence type="predicted"/>
<reference evidence="1" key="1">
    <citation type="submission" date="2022-10" db="EMBL/GenBank/DDBJ databases">
        <title>Culturing micro-colonial fungi from biological soil crusts in the Mojave desert and describing Neophaeococcomyces mojavensis, and introducing the new genera and species Taxawa tesnikishii.</title>
        <authorList>
            <person name="Kurbessoian T."/>
            <person name="Stajich J.E."/>
        </authorList>
    </citation>
    <scope>NUCLEOTIDE SEQUENCE</scope>
    <source>
        <strain evidence="1">JES_112</strain>
    </source>
</reference>
<dbReference type="Proteomes" id="UP001172386">
    <property type="component" value="Unassembled WGS sequence"/>
</dbReference>
<comment type="caution">
    <text evidence="1">The sequence shown here is derived from an EMBL/GenBank/DDBJ whole genome shotgun (WGS) entry which is preliminary data.</text>
</comment>
<gene>
    <name evidence="1" type="ORF">H2198_007487</name>
</gene>
<name>A0ACC3A086_9EURO</name>
<organism evidence="1 2">
    <name type="scientific">Neophaeococcomyces mojaviensis</name>
    <dbReference type="NCBI Taxonomy" id="3383035"/>
    <lineage>
        <taxon>Eukaryota</taxon>
        <taxon>Fungi</taxon>
        <taxon>Dikarya</taxon>
        <taxon>Ascomycota</taxon>
        <taxon>Pezizomycotina</taxon>
        <taxon>Eurotiomycetes</taxon>
        <taxon>Chaetothyriomycetidae</taxon>
        <taxon>Chaetothyriales</taxon>
        <taxon>Chaetothyriales incertae sedis</taxon>
        <taxon>Neophaeococcomyces</taxon>
    </lineage>
</organism>
<dbReference type="EMBL" id="JAPDRQ010000159">
    <property type="protein sequence ID" value="KAJ9653298.1"/>
    <property type="molecule type" value="Genomic_DNA"/>
</dbReference>
<evidence type="ECO:0000313" key="2">
    <source>
        <dbReference type="Proteomes" id="UP001172386"/>
    </source>
</evidence>
<accession>A0ACC3A086</accession>
<keyword evidence="2" id="KW-1185">Reference proteome</keyword>
<sequence>MKSLAFAGLFIYLMLVAANVEKTTFIAPEVLTVPQDAAIDNLLLQSLNPDNFSVKTYLNASFPTPEQPKGLETWALLEGLIPGRRYELRVCWLATQPTTFWLYTHTLPEVFETSELITSLSAYSFARHDRLSKMEIEHLQSSRFKLKTASTDSSMLLLRVHAAADYFSLNETLMKHVPPVHIDLILDPYLLNIFPQSLLSTAGYIVVIAVVAWFLSAWIYQQLSFVVAKHKVSAGKKTD</sequence>
<evidence type="ECO:0000313" key="1">
    <source>
        <dbReference type="EMBL" id="KAJ9653298.1"/>
    </source>
</evidence>
<protein>
    <submittedName>
        <fullName evidence="1">Uncharacterized protein</fullName>
    </submittedName>
</protein>